<dbReference type="Pfam" id="PF13899">
    <property type="entry name" value="Thioredoxin_7"/>
    <property type="match status" value="1"/>
</dbReference>
<comment type="caution">
    <text evidence="2">The sequence shown here is derived from an EMBL/GenBank/DDBJ whole genome shotgun (WGS) entry which is preliminary data.</text>
</comment>
<feature type="chain" id="PRO_5036840957" description="Thioredoxin-like" evidence="1">
    <location>
        <begin position="20"/>
        <end position="154"/>
    </location>
</feature>
<evidence type="ECO:0000313" key="2">
    <source>
        <dbReference type="EMBL" id="MBE8713710.1"/>
    </source>
</evidence>
<protein>
    <recommendedName>
        <fullName evidence="4">Thioredoxin-like</fullName>
    </recommendedName>
</protein>
<organism evidence="2 3">
    <name type="scientific">Sphingobacterium hungaricum</name>
    <dbReference type="NCBI Taxonomy" id="2082723"/>
    <lineage>
        <taxon>Bacteria</taxon>
        <taxon>Pseudomonadati</taxon>
        <taxon>Bacteroidota</taxon>
        <taxon>Sphingobacteriia</taxon>
        <taxon>Sphingobacteriales</taxon>
        <taxon>Sphingobacteriaceae</taxon>
        <taxon>Sphingobacterium</taxon>
    </lineage>
</organism>
<evidence type="ECO:0008006" key="4">
    <source>
        <dbReference type="Google" id="ProtNLM"/>
    </source>
</evidence>
<gene>
    <name evidence="2" type="ORF">C4F49_08460</name>
</gene>
<evidence type="ECO:0000256" key="1">
    <source>
        <dbReference type="SAM" id="SignalP"/>
    </source>
</evidence>
<accession>A0A928UUZ9</accession>
<dbReference type="EMBL" id="PRDK01000005">
    <property type="protein sequence ID" value="MBE8713710.1"/>
    <property type="molecule type" value="Genomic_DNA"/>
</dbReference>
<keyword evidence="1" id="KW-0732">Signal</keyword>
<sequence>MKNLLLIILLVLVTKASLAQSSKEIQWISFEQLSDSLSVNPKKVFLYFHTDWCVYCKKMDRESFQNEEVIQKLNKDYYAVKLDAETTDTIYFEQIPYTNKSIVKRSNQYHALAEAFIPKGQEAAFPLTLILSENFTITQRQTKYLSIKDLLRNL</sequence>
<evidence type="ECO:0000313" key="3">
    <source>
        <dbReference type="Proteomes" id="UP000616201"/>
    </source>
</evidence>
<dbReference type="Gene3D" id="3.40.30.10">
    <property type="entry name" value="Glutaredoxin"/>
    <property type="match status" value="1"/>
</dbReference>
<proteinExistence type="predicted"/>
<name>A0A928UUZ9_9SPHI</name>
<dbReference type="Proteomes" id="UP000616201">
    <property type="component" value="Unassembled WGS sequence"/>
</dbReference>
<dbReference type="InterPro" id="IPR036249">
    <property type="entry name" value="Thioredoxin-like_sf"/>
</dbReference>
<dbReference type="AlphaFoldDB" id="A0A928UUZ9"/>
<keyword evidence="3" id="KW-1185">Reference proteome</keyword>
<dbReference type="RefSeq" id="WP_196933869.1">
    <property type="nucleotide sequence ID" value="NZ_MU158697.1"/>
</dbReference>
<feature type="signal peptide" evidence="1">
    <location>
        <begin position="1"/>
        <end position="19"/>
    </location>
</feature>
<reference evidence="2" key="1">
    <citation type="submission" date="2018-02" db="EMBL/GenBank/DDBJ databases">
        <authorList>
            <person name="Vasarhelyi B.M."/>
            <person name="Deshmukh S."/>
            <person name="Balint B."/>
            <person name="Kukolya J."/>
        </authorList>
    </citation>
    <scope>NUCLEOTIDE SEQUENCE</scope>
    <source>
        <strain evidence="2">KB22</strain>
    </source>
</reference>
<dbReference type="SUPFAM" id="SSF52833">
    <property type="entry name" value="Thioredoxin-like"/>
    <property type="match status" value="1"/>
</dbReference>